<reference evidence="3" key="1">
    <citation type="journal article" date="2019" name="Int. J. Syst. Evol. Microbiol.">
        <title>The Global Catalogue of Microorganisms (GCM) 10K type strain sequencing project: providing services to taxonomists for standard genome sequencing and annotation.</title>
        <authorList>
            <consortium name="The Broad Institute Genomics Platform"/>
            <consortium name="The Broad Institute Genome Sequencing Center for Infectious Disease"/>
            <person name="Wu L."/>
            <person name="Ma J."/>
        </authorList>
    </citation>
    <scope>NUCLEOTIDE SEQUENCE [LARGE SCALE GENOMIC DNA]</scope>
    <source>
        <strain evidence="3">CGMCC 1.15407</strain>
    </source>
</reference>
<proteinExistence type="predicted"/>
<protein>
    <submittedName>
        <fullName evidence="2">Rhamnosyltransferase</fullName>
    </submittedName>
</protein>
<dbReference type="InterPro" id="IPR029044">
    <property type="entry name" value="Nucleotide-diphossugar_trans"/>
</dbReference>
<comment type="caution">
    <text evidence="2">The sequence shown here is derived from an EMBL/GenBank/DDBJ whole genome shotgun (WGS) entry which is preliminary data.</text>
</comment>
<name>A0ABQ1URX5_9BACT</name>
<dbReference type="CDD" id="cd00761">
    <property type="entry name" value="Glyco_tranf_GTA_type"/>
    <property type="match status" value="1"/>
</dbReference>
<dbReference type="PANTHER" id="PTHR43685">
    <property type="entry name" value="GLYCOSYLTRANSFERASE"/>
    <property type="match status" value="1"/>
</dbReference>
<gene>
    <name evidence="2" type="primary">rfbN</name>
    <name evidence="2" type="ORF">GCM10011339_11010</name>
</gene>
<evidence type="ECO:0000313" key="2">
    <source>
        <dbReference type="EMBL" id="GGF24700.1"/>
    </source>
</evidence>
<evidence type="ECO:0000313" key="3">
    <source>
        <dbReference type="Proteomes" id="UP000647339"/>
    </source>
</evidence>
<sequence length="306" mass="34725">MKTNLFIPTLNAGEKWHETLEQLAAQDLPLHRKVIIDSGSTDGTLDDPLLRDYEVISIDKKDFDHGGTRQMAVEKFPDADVFIFLTQDAIPAGPYALSVLVAALENHPELGMAYGRQLPHHGATTLESHARLFNYPKKSETRSLEERHRYGIKTISCSNSFAAYRKTAFFDAGGFPKGLILGEDAYIAGKMLLKGWEMAYIATAQVHHSHDYTVREEFKRYFDIGVFHADSAWIFDHFGRAEGRGMEYLRSEIGHVLEHDPKALPKSIASLFAKWSGYKIGLAHKRLPTSFNKFFSMHKHFWHSTQ</sequence>
<dbReference type="Proteomes" id="UP000647339">
    <property type="component" value="Unassembled WGS sequence"/>
</dbReference>
<dbReference type="Pfam" id="PF00535">
    <property type="entry name" value="Glycos_transf_2"/>
    <property type="match status" value="1"/>
</dbReference>
<accession>A0ABQ1URX5</accession>
<evidence type="ECO:0000259" key="1">
    <source>
        <dbReference type="Pfam" id="PF00535"/>
    </source>
</evidence>
<organism evidence="2 3">
    <name type="scientific">Echinicola rosea</name>
    <dbReference type="NCBI Taxonomy" id="1807691"/>
    <lineage>
        <taxon>Bacteria</taxon>
        <taxon>Pseudomonadati</taxon>
        <taxon>Bacteroidota</taxon>
        <taxon>Cytophagia</taxon>
        <taxon>Cytophagales</taxon>
        <taxon>Cyclobacteriaceae</taxon>
        <taxon>Echinicola</taxon>
    </lineage>
</organism>
<dbReference type="InterPro" id="IPR001173">
    <property type="entry name" value="Glyco_trans_2-like"/>
</dbReference>
<dbReference type="InterPro" id="IPR050834">
    <property type="entry name" value="Glycosyltransf_2"/>
</dbReference>
<dbReference type="Gene3D" id="3.90.550.10">
    <property type="entry name" value="Spore Coat Polysaccharide Biosynthesis Protein SpsA, Chain A"/>
    <property type="match status" value="1"/>
</dbReference>
<dbReference type="SUPFAM" id="SSF53448">
    <property type="entry name" value="Nucleotide-diphospho-sugar transferases"/>
    <property type="match status" value="1"/>
</dbReference>
<dbReference type="RefSeq" id="WP_137404521.1">
    <property type="nucleotide sequence ID" value="NZ_BMIU01000004.1"/>
</dbReference>
<feature type="domain" description="Glycosyltransferase 2-like" evidence="1">
    <location>
        <begin position="6"/>
        <end position="169"/>
    </location>
</feature>
<dbReference type="EMBL" id="BMIU01000004">
    <property type="protein sequence ID" value="GGF24700.1"/>
    <property type="molecule type" value="Genomic_DNA"/>
</dbReference>
<keyword evidence="3" id="KW-1185">Reference proteome</keyword>
<dbReference type="PANTHER" id="PTHR43685:SF13">
    <property type="entry name" value="O ANTIGEN BIOSYNTHESIS RHAMNOSYLTRANSFERASE RFBN"/>
    <property type="match status" value="1"/>
</dbReference>